<gene>
    <name evidence="2" type="ORF">GCM10009839_18250</name>
</gene>
<feature type="domain" description="SnoaL-like" evidence="1">
    <location>
        <begin position="6"/>
        <end position="129"/>
    </location>
</feature>
<keyword evidence="3" id="KW-1185">Reference proteome</keyword>
<dbReference type="SUPFAM" id="SSF54427">
    <property type="entry name" value="NTF2-like"/>
    <property type="match status" value="1"/>
</dbReference>
<dbReference type="EMBL" id="BAAAQN010000007">
    <property type="protein sequence ID" value="GAA2021512.1"/>
    <property type="molecule type" value="Genomic_DNA"/>
</dbReference>
<dbReference type="Pfam" id="PF13577">
    <property type="entry name" value="SnoaL_4"/>
    <property type="match status" value="1"/>
</dbReference>
<evidence type="ECO:0000259" key="1">
    <source>
        <dbReference type="Pfam" id="PF13577"/>
    </source>
</evidence>
<proteinExistence type="predicted"/>
<dbReference type="Proteomes" id="UP001500751">
    <property type="component" value="Unassembled WGS sequence"/>
</dbReference>
<sequence length="143" mass="15769">MNHDLRTLADRAELNDLLLHMGRALDEHTFDDLNDVLTPDATGSTRNGSGTGRDILIAQIEAGNKDHTRLLHRFSSVLIKVDGDTATIRAYITALTGTAESLVPTSRRYGLMRDKAVRTPDGWRISELRVEPVFVVDEDTVGA</sequence>
<reference evidence="2 3" key="1">
    <citation type="journal article" date="2019" name="Int. J. Syst. Evol. Microbiol.">
        <title>The Global Catalogue of Microorganisms (GCM) 10K type strain sequencing project: providing services to taxonomists for standard genome sequencing and annotation.</title>
        <authorList>
            <consortium name="The Broad Institute Genomics Platform"/>
            <consortium name="The Broad Institute Genome Sequencing Center for Infectious Disease"/>
            <person name="Wu L."/>
            <person name="Ma J."/>
        </authorList>
    </citation>
    <scope>NUCLEOTIDE SEQUENCE [LARGE SCALE GENOMIC DNA]</scope>
    <source>
        <strain evidence="2 3">JCM 16014</strain>
    </source>
</reference>
<dbReference type="Gene3D" id="3.10.450.50">
    <property type="match status" value="1"/>
</dbReference>
<evidence type="ECO:0000313" key="2">
    <source>
        <dbReference type="EMBL" id="GAA2021512.1"/>
    </source>
</evidence>
<comment type="caution">
    <text evidence="2">The sequence shown here is derived from an EMBL/GenBank/DDBJ whole genome shotgun (WGS) entry which is preliminary data.</text>
</comment>
<name>A0ABN2TU50_9ACTN</name>
<evidence type="ECO:0000313" key="3">
    <source>
        <dbReference type="Proteomes" id="UP001500751"/>
    </source>
</evidence>
<dbReference type="InterPro" id="IPR032710">
    <property type="entry name" value="NTF2-like_dom_sf"/>
</dbReference>
<dbReference type="InterPro" id="IPR037401">
    <property type="entry name" value="SnoaL-like"/>
</dbReference>
<protein>
    <submittedName>
        <fullName evidence="2">Nuclear transport factor 2 family protein</fullName>
    </submittedName>
</protein>
<dbReference type="RefSeq" id="WP_344665064.1">
    <property type="nucleotide sequence ID" value="NZ_BAAAQN010000007.1"/>
</dbReference>
<accession>A0ABN2TU50</accession>
<organism evidence="2 3">
    <name type="scientific">Catenulispora yoronensis</name>
    <dbReference type="NCBI Taxonomy" id="450799"/>
    <lineage>
        <taxon>Bacteria</taxon>
        <taxon>Bacillati</taxon>
        <taxon>Actinomycetota</taxon>
        <taxon>Actinomycetes</taxon>
        <taxon>Catenulisporales</taxon>
        <taxon>Catenulisporaceae</taxon>
        <taxon>Catenulispora</taxon>
    </lineage>
</organism>